<comment type="caution">
    <text evidence="1">The sequence shown here is derived from an EMBL/GenBank/DDBJ whole genome shotgun (WGS) entry which is preliminary data.</text>
</comment>
<proteinExistence type="predicted"/>
<dbReference type="Proteomes" id="UP000768646">
    <property type="component" value="Unassembled WGS sequence"/>
</dbReference>
<reference evidence="1 2" key="1">
    <citation type="journal article" date="2021" name="Commun. Biol.">
        <title>Genomic insights into the host specific adaptation of the Pneumocystis genus.</title>
        <authorList>
            <person name="Cisse O.H."/>
            <person name="Ma L."/>
            <person name="Dekker J.P."/>
            <person name="Khil P.P."/>
            <person name="Youn J.-H."/>
            <person name="Brenchley J.M."/>
            <person name="Blair R."/>
            <person name="Pahar B."/>
            <person name="Chabe M."/>
            <person name="Van Rompay K.K.A."/>
            <person name="Keesler R."/>
            <person name="Sukura A."/>
            <person name="Hirsch V."/>
            <person name="Kutty G."/>
            <person name="Liu Y."/>
            <person name="Peng L."/>
            <person name="Chen J."/>
            <person name="Song J."/>
            <person name="Weissenbacher-Lang C."/>
            <person name="Xu J."/>
            <person name="Upham N.S."/>
            <person name="Stajich J.E."/>
            <person name="Cuomo C.A."/>
            <person name="Cushion M.T."/>
            <person name="Kovacs J.A."/>
        </authorList>
    </citation>
    <scope>NUCLEOTIDE SEQUENCE [LARGE SCALE GENOMIC DNA]</scope>
    <source>
        <strain evidence="1 2">RABM</strain>
    </source>
</reference>
<keyword evidence="2" id="KW-1185">Reference proteome</keyword>
<protein>
    <submittedName>
        <fullName evidence="1">Uncharacterized protein</fullName>
    </submittedName>
</protein>
<organism evidence="1 2">
    <name type="scientific">Pneumocystis oryctolagi</name>
    <dbReference type="NCBI Taxonomy" id="42067"/>
    <lineage>
        <taxon>Eukaryota</taxon>
        <taxon>Fungi</taxon>
        <taxon>Dikarya</taxon>
        <taxon>Ascomycota</taxon>
        <taxon>Taphrinomycotina</taxon>
        <taxon>Pneumocystomycetes</taxon>
        <taxon>Pneumocystaceae</taxon>
        <taxon>Pneumocystis</taxon>
    </lineage>
</organism>
<sequence>MPSQSCTQQPLFRRVQNLIKHPQFVWFIGHTAILFFSIRYLLFYVTFSSVHHLFCYRAAFMGAILTYGIVVYKTYAKTYSQEKINFNVLMRIWMDENVQYLFLAILWFVSRPIAVSLIPYMIFSLFHFLTYFRSNVLHMLNPNVVKPDEKCIEAVIYRYIQHLTKLYYGSAMKHVSKIEVILIGTRVLVGAFTFQNSFTILMFYSFFIRYRYFTSTYTRQTFLYITIHIDHLIADSRVPPSVRNLWMTIKRLLKDYAAKPIVNTPSETSSGKETFKQQ</sequence>
<accession>A0ACB7CCX6</accession>
<name>A0ACB7CCX6_9ASCO</name>
<evidence type="ECO:0000313" key="1">
    <source>
        <dbReference type="EMBL" id="KAG4304793.1"/>
    </source>
</evidence>
<dbReference type="EMBL" id="JABTEG010000006">
    <property type="protein sequence ID" value="KAG4304793.1"/>
    <property type="molecule type" value="Genomic_DNA"/>
</dbReference>
<gene>
    <name evidence="1" type="ORF">PORY_001846</name>
</gene>
<evidence type="ECO:0000313" key="2">
    <source>
        <dbReference type="Proteomes" id="UP000768646"/>
    </source>
</evidence>